<dbReference type="AlphaFoldDB" id="A0A7G9RET3"/>
<dbReference type="Proteomes" id="UP000515947">
    <property type="component" value="Chromosome"/>
</dbReference>
<organism evidence="2 3">
    <name type="scientific">Nocardioides mesophilus</name>
    <dbReference type="NCBI Taxonomy" id="433659"/>
    <lineage>
        <taxon>Bacteria</taxon>
        <taxon>Bacillati</taxon>
        <taxon>Actinomycetota</taxon>
        <taxon>Actinomycetes</taxon>
        <taxon>Propionibacteriales</taxon>
        <taxon>Nocardioidaceae</taxon>
        <taxon>Nocardioides</taxon>
    </lineage>
</organism>
<evidence type="ECO:0000256" key="1">
    <source>
        <dbReference type="SAM" id="MobiDB-lite"/>
    </source>
</evidence>
<proteinExistence type="predicted"/>
<feature type="region of interest" description="Disordered" evidence="1">
    <location>
        <begin position="37"/>
        <end position="66"/>
    </location>
</feature>
<keyword evidence="3" id="KW-1185">Reference proteome</keyword>
<dbReference type="RefSeq" id="WP_187579948.1">
    <property type="nucleotide sequence ID" value="NZ_CP060713.1"/>
</dbReference>
<evidence type="ECO:0000313" key="3">
    <source>
        <dbReference type="Proteomes" id="UP000515947"/>
    </source>
</evidence>
<accession>A0A7G9RET3</accession>
<gene>
    <name evidence="2" type="ORF">H9L09_06975</name>
</gene>
<dbReference type="KEGG" id="nmes:H9L09_06975"/>
<reference evidence="2 3" key="1">
    <citation type="submission" date="2020-08" db="EMBL/GenBank/DDBJ databases">
        <title>Genome sequence of Nocardioides mesophilus KACC 16243T.</title>
        <authorList>
            <person name="Hyun D.-W."/>
            <person name="Bae J.-W."/>
        </authorList>
    </citation>
    <scope>NUCLEOTIDE SEQUENCE [LARGE SCALE GENOMIC DNA]</scope>
    <source>
        <strain evidence="2 3">KACC 16243</strain>
    </source>
</reference>
<evidence type="ECO:0000313" key="2">
    <source>
        <dbReference type="EMBL" id="QNN54108.1"/>
    </source>
</evidence>
<feature type="compositionally biased region" description="Low complexity" evidence="1">
    <location>
        <begin position="37"/>
        <end position="46"/>
    </location>
</feature>
<dbReference type="EMBL" id="CP060713">
    <property type="protein sequence ID" value="QNN54108.1"/>
    <property type="molecule type" value="Genomic_DNA"/>
</dbReference>
<name>A0A7G9RET3_9ACTN</name>
<protein>
    <submittedName>
        <fullName evidence="2">Uncharacterized protein</fullName>
    </submittedName>
</protein>
<sequence>MTRIHDIDTALTTLDVADPDVDPAGPRARADLQRILATTRPALPAPADRHRRSAAGGRRGPGRAAHGARRFALAGGVLATVAGGIVALPALTGGDQAFASWTQAPHGMTATQRADAVDGCRRTQEDAGEGTYADELRGAEVAVAERRGVWTTVVLAGSDGFSALCISDDSAHLFARDAIGSIGTPTGYAAPGPRELVATDLGTGSMDAGDLSMAVGSAGSAVAGVTYHSQIHGDVVATVSHGRFALWLPGDELEDASADNPVEVEVTYDDGSTGTSKLTL</sequence>